<evidence type="ECO:0000313" key="2">
    <source>
        <dbReference type="EMBL" id="KAJ4805525.1"/>
    </source>
</evidence>
<keyword evidence="3" id="KW-1185">Reference proteome</keyword>
<proteinExistence type="predicted"/>
<sequence length="250" mass="27734">MKALISLTRKNRNFSFPKESPQSFLHSVIPPSQPPTLTSERERERDCVMRLLWTVTLVLAGLYSSVSPAVAGFGVGDGGFIAGGRSLLAFVEAQGNISFRCSPSGPCIPCQYSEKNDEKYRCSETGYHLPLKCVQVQDKTPNENNNNRRRLASLGNIEFLNSKLLGTISNFKWRKLLDESSSQSSEAAVKQYITYRSCVPIDGEERVSVLGFEVMMVGLLLVSGPVVYLRQRRTVLMQGAARTSSNSPRF</sequence>
<dbReference type="AlphaFoldDB" id="A0AAV8GMK4"/>
<organism evidence="2 3">
    <name type="scientific">Rhynchospora pubera</name>
    <dbReference type="NCBI Taxonomy" id="906938"/>
    <lineage>
        <taxon>Eukaryota</taxon>
        <taxon>Viridiplantae</taxon>
        <taxon>Streptophyta</taxon>
        <taxon>Embryophyta</taxon>
        <taxon>Tracheophyta</taxon>
        <taxon>Spermatophyta</taxon>
        <taxon>Magnoliopsida</taxon>
        <taxon>Liliopsida</taxon>
        <taxon>Poales</taxon>
        <taxon>Cyperaceae</taxon>
        <taxon>Cyperoideae</taxon>
        <taxon>Rhynchosporeae</taxon>
        <taxon>Rhynchospora</taxon>
    </lineage>
</organism>
<gene>
    <name evidence="2" type="ORF">LUZ62_018091</name>
</gene>
<keyword evidence="1" id="KW-0812">Transmembrane</keyword>
<feature type="transmembrane region" description="Helical" evidence="1">
    <location>
        <begin position="209"/>
        <end position="229"/>
    </location>
</feature>
<comment type="caution">
    <text evidence="2">The sequence shown here is derived from an EMBL/GenBank/DDBJ whole genome shotgun (WGS) entry which is preliminary data.</text>
</comment>
<dbReference type="PANTHER" id="PTHR36336">
    <property type="entry name" value="OS09G0560400 PROTEIN"/>
    <property type="match status" value="1"/>
</dbReference>
<accession>A0AAV8GMK4</accession>
<dbReference type="EMBL" id="JAMFTS010000001">
    <property type="protein sequence ID" value="KAJ4805525.1"/>
    <property type="molecule type" value="Genomic_DNA"/>
</dbReference>
<evidence type="ECO:0000313" key="3">
    <source>
        <dbReference type="Proteomes" id="UP001140206"/>
    </source>
</evidence>
<name>A0AAV8GMK4_9POAL</name>
<keyword evidence="1" id="KW-1133">Transmembrane helix</keyword>
<protein>
    <submittedName>
        <fullName evidence="2">Mediator of DNA damage checkpoint protein 1</fullName>
    </submittedName>
</protein>
<reference evidence="2" key="1">
    <citation type="submission" date="2022-08" db="EMBL/GenBank/DDBJ databases">
        <authorList>
            <person name="Marques A."/>
        </authorList>
    </citation>
    <scope>NUCLEOTIDE SEQUENCE</scope>
    <source>
        <strain evidence="2">RhyPub2mFocal</strain>
        <tissue evidence="2">Leaves</tissue>
    </source>
</reference>
<feature type="transmembrane region" description="Helical" evidence="1">
    <location>
        <begin position="51"/>
        <end position="71"/>
    </location>
</feature>
<dbReference type="Proteomes" id="UP001140206">
    <property type="component" value="Chromosome 1"/>
</dbReference>
<evidence type="ECO:0000256" key="1">
    <source>
        <dbReference type="SAM" id="Phobius"/>
    </source>
</evidence>
<dbReference type="PANTHER" id="PTHR36336:SF1">
    <property type="entry name" value="OS09G0560400 PROTEIN"/>
    <property type="match status" value="1"/>
</dbReference>
<keyword evidence="1" id="KW-0472">Membrane</keyword>